<dbReference type="AlphaFoldDB" id="A0A376P775"/>
<sequence>MAKPDWEAIESAYRAGVLSLRDIGEKIRRYRRGYQEEGQKAWLGTQWRYAGLQKWYAKKESAYQQKACHYWPYTKKYATKNRIYTGYEPIRGMRTDPPTNPFQPGNQQH</sequence>
<accession>A0A376P775</accession>
<dbReference type="EMBL" id="UGBT01000002">
    <property type="protein sequence ID" value="STH74211.1"/>
    <property type="molecule type" value="Genomic_DNA"/>
</dbReference>
<organism evidence="2 3">
    <name type="scientific">Escherichia coli</name>
    <dbReference type="NCBI Taxonomy" id="562"/>
    <lineage>
        <taxon>Bacteria</taxon>
        <taxon>Pseudomonadati</taxon>
        <taxon>Pseudomonadota</taxon>
        <taxon>Gammaproteobacteria</taxon>
        <taxon>Enterobacterales</taxon>
        <taxon>Enterobacteriaceae</taxon>
        <taxon>Escherichia</taxon>
    </lineage>
</organism>
<evidence type="ECO:0000256" key="1">
    <source>
        <dbReference type="SAM" id="MobiDB-lite"/>
    </source>
</evidence>
<protein>
    <submittedName>
        <fullName evidence="2">Uncharacterized protein</fullName>
    </submittedName>
</protein>
<gene>
    <name evidence="2" type="ORF">NCTC11341_05941</name>
</gene>
<feature type="region of interest" description="Disordered" evidence="1">
    <location>
        <begin position="89"/>
        <end position="109"/>
    </location>
</feature>
<reference evidence="2 3" key="1">
    <citation type="submission" date="2018-06" db="EMBL/GenBank/DDBJ databases">
        <authorList>
            <consortium name="Pathogen Informatics"/>
            <person name="Doyle S."/>
        </authorList>
    </citation>
    <scope>NUCLEOTIDE SEQUENCE [LARGE SCALE GENOMIC DNA]</scope>
    <source>
        <strain evidence="2 3">NCTC11341</strain>
    </source>
</reference>
<evidence type="ECO:0000313" key="3">
    <source>
        <dbReference type="Proteomes" id="UP000254428"/>
    </source>
</evidence>
<evidence type="ECO:0000313" key="2">
    <source>
        <dbReference type="EMBL" id="STH74211.1"/>
    </source>
</evidence>
<name>A0A376P775_ECOLX</name>
<proteinExistence type="predicted"/>
<dbReference type="Proteomes" id="UP000254428">
    <property type="component" value="Unassembled WGS sequence"/>
</dbReference>